<evidence type="ECO:0000256" key="4">
    <source>
        <dbReference type="ARBA" id="ARBA00022691"/>
    </source>
</evidence>
<dbReference type="Proteomes" id="UP000013307">
    <property type="component" value="Chromosome"/>
</dbReference>
<name>N0BJD3_9EURY</name>
<evidence type="ECO:0000256" key="1">
    <source>
        <dbReference type="ARBA" id="ARBA00022573"/>
    </source>
</evidence>
<dbReference type="InterPro" id="IPR036074">
    <property type="entry name" value="CbiD_sf"/>
</dbReference>
<dbReference type="STRING" id="387631.Asulf_00550"/>
<dbReference type="NCBIfam" id="NF000853">
    <property type="entry name" value="PRK00075.2-2"/>
    <property type="match status" value="1"/>
</dbReference>
<sequence length="284" mass="31631">MRDPIELYRYPEEWYSEGCEEKILSGLYILSRDGFIRRGITTATTACCAMNAAIKSLFDNSDCSVEVLTPAGIKLRLKAKAKDGVGVAEKFSGDHEFDVTNGIEIVARVTEKRGIRFGKGIGEKNGKKAVSRSAMAQIKENFSYYTKKYGFSGGVLIEIPDGEKIAKKTKNAELGIEGGISILGSTGFVEPWCDELVETKIEIAKRYRRISITTGRRAWHYALKKFPEFQPFVFGVHLDRILGEHKGEKIIVGFPGLLSIWAGGYERIVSKARRYSAKVEILEA</sequence>
<reference evidence="5 6" key="1">
    <citation type="journal article" date="2013" name="Genome Announc.">
        <title>Complete Genome Sequence of the Thermophilic and Facultatively Chemolithoautotrophic Sulfate Reducer Archaeoglobus sulfaticallidus Strain PM70-1T.</title>
        <authorList>
            <person name="Stokke R."/>
            <person name="Hocking W.P."/>
            <person name="Steinsbu B.O."/>
            <person name="Steen I.H."/>
        </authorList>
    </citation>
    <scope>NUCLEOTIDE SEQUENCE [LARGE SCALE GENOMIC DNA]</scope>
    <source>
        <strain evidence="5">PM70-1</strain>
    </source>
</reference>
<proteinExistence type="predicted"/>
<keyword evidence="6" id="KW-1185">Reference proteome</keyword>
<keyword evidence="1" id="KW-0169">Cobalamin biosynthesis</keyword>
<dbReference type="Pfam" id="PF01888">
    <property type="entry name" value="CbiD"/>
    <property type="match status" value="1"/>
</dbReference>
<dbReference type="GO" id="GO:0009236">
    <property type="term" value="P:cobalamin biosynthetic process"/>
    <property type="evidence" value="ECO:0007669"/>
    <property type="project" value="UniProtKB-KW"/>
</dbReference>
<dbReference type="Gene3D" id="3.30.2110.10">
    <property type="entry name" value="CbiD-like"/>
    <property type="match status" value="1"/>
</dbReference>
<dbReference type="EMBL" id="CP005290">
    <property type="protein sequence ID" value="AGK60571.1"/>
    <property type="molecule type" value="Genomic_DNA"/>
</dbReference>
<dbReference type="eggNOG" id="arCOG04383">
    <property type="taxonomic scope" value="Archaea"/>
</dbReference>
<gene>
    <name evidence="5" type="ORF">Asulf_00550</name>
</gene>
<dbReference type="GeneID" id="15392193"/>
<evidence type="ECO:0000313" key="6">
    <source>
        <dbReference type="Proteomes" id="UP000013307"/>
    </source>
</evidence>
<accession>N0BJD3</accession>
<dbReference type="OrthoDB" id="10423at2157"/>
<evidence type="ECO:0000313" key="5">
    <source>
        <dbReference type="EMBL" id="AGK60571.1"/>
    </source>
</evidence>
<dbReference type="SUPFAM" id="SSF111342">
    <property type="entry name" value="CbiD-like"/>
    <property type="match status" value="1"/>
</dbReference>
<keyword evidence="3" id="KW-0808">Transferase</keyword>
<keyword evidence="4" id="KW-0949">S-adenosyl-L-methionine</keyword>
<dbReference type="InterPro" id="IPR002748">
    <property type="entry name" value="CbiD"/>
</dbReference>
<dbReference type="AlphaFoldDB" id="N0BJD3"/>
<keyword evidence="2" id="KW-0489">Methyltransferase</keyword>
<dbReference type="GO" id="GO:0008168">
    <property type="term" value="F:methyltransferase activity"/>
    <property type="evidence" value="ECO:0007669"/>
    <property type="project" value="UniProtKB-KW"/>
</dbReference>
<organism evidence="5 6">
    <name type="scientific">Archaeoglobus sulfaticallidus PM70-1</name>
    <dbReference type="NCBI Taxonomy" id="387631"/>
    <lineage>
        <taxon>Archaea</taxon>
        <taxon>Methanobacteriati</taxon>
        <taxon>Methanobacteriota</taxon>
        <taxon>Archaeoglobi</taxon>
        <taxon>Archaeoglobales</taxon>
        <taxon>Archaeoglobaceae</taxon>
        <taxon>Archaeoglobus</taxon>
    </lineage>
</organism>
<dbReference type="PANTHER" id="PTHR35863">
    <property type="entry name" value="COBALT-PRECORRIN-5B C(1)-METHYLTRANSFERASE"/>
    <property type="match status" value="1"/>
</dbReference>
<evidence type="ECO:0008006" key="7">
    <source>
        <dbReference type="Google" id="ProtNLM"/>
    </source>
</evidence>
<dbReference type="Gene3D" id="3.40.50.10720">
    <property type="entry name" value="CbiD-like domains"/>
    <property type="match status" value="1"/>
</dbReference>
<dbReference type="RefSeq" id="WP_015590170.1">
    <property type="nucleotide sequence ID" value="NC_021169.1"/>
</dbReference>
<dbReference type="GO" id="GO:0032259">
    <property type="term" value="P:methylation"/>
    <property type="evidence" value="ECO:0007669"/>
    <property type="project" value="UniProtKB-KW"/>
</dbReference>
<dbReference type="Gene3D" id="3.30.1990.10">
    <property type="entry name" value="CbiD-like"/>
    <property type="match status" value="1"/>
</dbReference>
<dbReference type="PANTHER" id="PTHR35863:SF1">
    <property type="entry name" value="COBALT-PRECORRIN-5B C(1)-METHYLTRANSFERASE"/>
    <property type="match status" value="1"/>
</dbReference>
<protein>
    <recommendedName>
        <fullName evidence="7">Cobalamin biosynthesis protein CbiD</fullName>
    </recommendedName>
</protein>
<evidence type="ECO:0000256" key="2">
    <source>
        <dbReference type="ARBA" id="ARBA00022603"/>
    </source>
</evidence>
<dbReference type="HOGENOM" id="CLU_820433_0_0_2"/>
<evidence type="ECO:0000256" key="3">
    <source>
        <dbReference type="ARBA" id="ARBA00022679"/>
    </source>
</evidence>
<dbReference type="KEGG" id="ast:Asulf_00550"/>